<dbReference type="RefSeq" id="WP_252810115.1">
    <property type="nucleotide sequence ID" value="NZ_BAAABM010000029.1"/>
</dbReference>
<dbReference type="InterPro" id="IPR000073">
    <property type="entry name" value="AB_hydrolase_1"/>
</dbReference>
<dbReference type="PRINTS" id="PR00111">
    <property type="entry name" value="ABHYDROLASE"/>
</dbReference>
<feature type="domain" description="AB hydrolase-1" evidence="2">
    <location>
        <begin position="30"/>
        <end position="257"/>
    </location>
</feature>
<evidence type="ECO:0000313" key="3">
    <source>
        <dbReference type="EMBL" id="GAA0344274.1"/>
    </source>
</evidence>
<keyword evidence="4" id="KW-1185">Reference proteome</keyword>
<reference evidence="4" key="1">
    <citation type="journal article" date="2019" name="Int. J. Syst. Evol. Microbiol.">
        <title>The Global Catalogue of Microorganisms (GCM) 10K type strain sequencing project: providing services to taxonomists for standard genome sequencing and annotation.</title>
        <authorList>
            <consortium name="The Broad Institute Genomics Platform"/>
            <consortium name="The Broad Institute Genome Sequencing Center for Infectious Disease"/>
            <person name="Wu L."/>
            <person name="Ma J."/>
        </authorList>
    </citation>
    <scope>NUCLEOTIDE SEQUENCE [LARGE SCALE GENOMIC DNA]</scope>
    <source>
        <strain evidence="4">JCM 3146</strain>
    </source>
</reference>
<dbReference type="InterPro" id="IPR029058">
    <property type="entry name" value="AB_hydrolase_fold"/>
</dbReference>
<dbReference type="Pfam" id="PF12697">
    <property type="entry name" value="Abhydrolase_6"/>
    <property type="match status" value="1"/>
</dbReference>
<dbReference type="PANTHER" id="PTHR43798:SF5">
    <property type="entry name" value="MONOACYLGLYCEROL LIPASE ABHD6"/>
    <property type="match status" value="1"/>
</dbReference>
<dbReference type="SUPFAM" id="SSF53474">
    <property type="entry name" value="alpha/beta-Hydrolases"/>
    <property type="match status" value="1"/>
</dbReference>
<name>A0ABP3GHY2_9ACTN</name>
<dbReference type="Gene3D" id="3.40.50.1820">
    <property type="entry name" value="alpha/beta hydrolase"/>
    <property type="match status" value="1"/>
</dbReference>
<feature type="region of interest" description="Disordered" evidence="1">
    <location>
        <begin position="1"/>
        <end position="26"/>
    </location>
</feature>
<protein>
    <submittedName>
        <fullName evidence="3">Alpha/beta hydrolase</fullName>
    </submittedName>
</protein>
<evidence type="ECO:0000313" key="4">
    <source>
        <dbReference type="Proteomes" id="UP001501822"/>
    </source>
</evidence>
<evidence type="ECO:0000259" key="2">
    <source>
        <dbReference type="Pfam" id="PF12697"/>
    </source>
</evidence>
<gene>
    <name evidence="3" type="ORF">GCM10010151_37500</name>
</gene>
<dbReference type="GO" id="GO:0016787">
    <property type="term" value="F:hydrolase activity"/>
    <property type="evidence" value="ECO:0007669"/>
    <property type="project" value="UniProtKB-KW"/>
</dbReference>
<comment type="caution">
    <text evidence="3">The sequence shown here is derived from an EMBL/GenBank/DDBJ whole genome shotgun (WGS) entry which is preliminary data.</text>
</comment>
<dbReference type="InterPro" id="IPR050266">
    <property type="entry name" value="AB_hydrolase_sf"/>
</dbReference>
<keyword evidence="3" id="KW-0378">Hydrolase</keyword>
<accession>A0ABP3GHY2</accession>
<evidence type="ECO:0000256" key="1">
    <source>
        <dbReference type="SAM" id="MobiDB-lite"/>
    </source>
</evidence>
<dbReference type="PANTHER" id="PTHR43798">
    <property type="entry name" value="MONOACYLGLYCEROL LIPASE"/>
    <property type="match status" value="1"/>
</dbReference>
<sequence length="272" mass="30106">MPDDTITPTPRLATTERPATTEPGAPDPVVVLLHGLGCERGQFAAQIRGLHPRLRLLSLDLPGHGASPRPRTEDHGLTATARAVTAELHARHHQGVILVGHSAGGLVALTIAAEHPHLTRGIVLLDTNLTLDDTTRQANRSRARQAETGDWRQHFTASMLAAWGSGHHPDEDPLASVLRTLQRTPESVLRPLWNEILTLDAIPLWRRCRVPSLYVRTKRGVDLRRLRLLNPRASAIDLRPQCDTHWPHVRCPDTVNEILNRFAAHLEPGREG</sequence>
<dbReference type="Proteomes" id="UP001501822">
    <property type="component" value="Unassembled WGS sequence"/>
</dbReference>
<organism evidence="3 4">
    <name type="scientific">Actinoallomurus spadix</name>
    <dbReference type="NCBI Taxonomy" id="79912"/>
    <lineage>
        <taxon>Bacteria</taxon>
        <taxon>Bacillati</taxon>
        <taxon>Actinomycetota</taxon>
        <taxon>Actinomycetes</taxon>
        <taxon>Streptosporangiales</taxon>
        <taxon>Thermomonosporaceae</taxon>
        <taxon>Actinoallomurus</taxon>
    </lineage>
</organism>
<dbReference type="EMBL" id="BAAABM010000029">
    <property type="protein sequence ID" value="GAA0344274.1"/>
    <property type="molecule type" value="Genomic_DNA"/>
</dbReference>
<proteinExistence type="predicted"/>